<feature type="region of interest" description="Disordered" evidence="1">
    <location>
        <begin position="1225"/>
        <end position="1264"/>
    </location>
</feature>
<dbReference type="Proteomes" id="UP000245699">
    <property type="component" value="Unassembled WGS sequence"/>
</dbReference>
<feature type="region of interest" description="Disordered" evidence="1">
    <location>
        <begin position="708"/>
        <end position="748"/>
    </location>
</feature>
<feature type="compositionally biased region" description="Basic and acidic residues" evidence="1">
    <location>
        <begin position="1336"/>
        <end position="1345"/>
    </location>
</feature>
<accession>A0A2T9Y6L7</accession>
<feature type="region of interest" description="Disordered" evidence="1">
    <location>
        <begin position="682"/>
        <end position="701"/>
    </location>
</feature>
<feature type="region of interest" description="Disordered" evidence="1">
    <location>
        <begin position="17"/>
        <end position="39"/>
    </location>
</feature>
<sequence length="1353" mass="153894">MIYGDVYPDLVISGHRKYRKETESDSKSDSDSYDEEEENNLARILGHPMLSKYVKKESPANKKKTPESNKYRNGEKVVNRENDTNFKTETPKQNKRVQTILDDKKKNRGSAIIKEKASKCLQDIFAQNESTNNPEILQDDLYHSSSILDVNSDSNLPIKPIYDTNKNDDFAYLALQSAFGSQRTERLDSIASIMTLIENPSLKYQIDFQQSPRANIPLSNSDSVIEKYDFDSSMRNSFASEVPLTARPLWGDDYPGKMLMGMGYRSAFGHQSEQMSNYSEQNSSDDLAENNETTIPQQRNKSISLATPLDAPKIKKMSSTNPDDNQLVPSIVINKEPTKRANTGSQLFDFFSAIKEFDLFATNPSRKTTLSNYSISDSNQKSPEGTVDIKITVPAQGSINTNSDSLFIDELVQLTKPDITIEDAIKLEEEERSSFLTRKYSRTSSKGSVRSNKDEAQMKFFEMIAQREPNAGLDIGIASCDDRKKSYFAPLLKDNDEDTSDISDLSKLYSKGLDKQTEDQSILIPDIAQQTKGRVFHSKDEMIEYNKNKNPNNDFKIRKGSKISIENKFKVDTNDENLNIRTEPEDYSTVIADTHSENMVLHEEIQKRSKNLIEKTEWLENLQTEADKQNNKYTKIEPNLQKEVGSEMVLGEQNTAYNDDNDYNEIEHTSSLENRMSSIDSENLRNEATSPTTGGASKSKGFRLTFGSIFDSSENQETSKEKPIRKSTVEDFNNHKNSKKSITNFHLGKNNNTNSLRLSMGRLSFNIGNKSVRHSQGFDTVDNSSKIKITHENKLIGKPNTVDKISSPLTNNKAFTFDNADKEQHGDVENKYQHEKTETPDLEQNDENFIPIVRKKKVSMEKSTPQSETQNKTNIYEQGNKVKTTEVTKEKSKTHSSSSTKAKDSYLYENIEKSAVKDINPEQTKHTLDKYESPSKAENKFDIPIVNIKPKAKTENTKKKPSIKETTDIKKTQVQGRDSYKDESNENSDYSSNEDKQKAVESETILNTNIKRVSRYSIFNGISPSVEIYDKKNNLEEELDKEFEEAGKTNNKAHLENTPAAASFLSEKEKSRYKNLLGINTKKQQDEQTSETEQDSKSKRTFKGMLSMNRLKSKKPKENNSDSPTESQNPSTCSNKPDKEETSVPIILRQESNGFEIIDNFDYKPKENKGFKFLRYGKKSAKKNSIDKKSEEIVSDYSNDEDTPKTERRVGTGAKMVMNKFAFFKKKNQQNESSDEGISDTDNNDQTFGTKDSLEKNENGPTNRIHDILREKSKKVNLECQKVPTLEVEPLGNISEGSENEDSSRVPGLGFSEKYSKFRKLSSKLSDTEEQMEMETSEKPKEQIKKSKWFFKK</sequence>
<protein>
    <submittedName>
        <fullName evidence="2">Uncharacterized protein</fullName>
    </submittedName>
</protein>
<name>A0A2T9Y6L7_9FUNG</name>
<feature type="region of interest" description="Disordered" evidence="1">
    <location>
        <begin position="1042"/>
        <end position="1141"/>
    </location>
</feature>
<dbReference type="OrthoDB" id="5633889at2759"/>
<feature type="region of interest" description="Disordered" evidence="1">
    <location>
        <begin position="819"/>
        <end position="839"/>
    </location>
</feature>
<proteinExistence type="predicted"/>
<feature type="region of interest" description="Disordered" evidence="1">
    <location>
        <begin position="1291"/>
        <end position="1310"/>
    </location>
</feature>
<feature type="compositionally biased region" description="Basic and acidic residues" evidence="1">
    <location>
        <begin position="883"/>
        <end position="893"/>
    </location>
</feature>
<reference evidence="2 3" key="1">
    <citation type="journal article" date="2018" name="MBio">
        <title>Comparative Genomics Reveals the Core Gene Toolbox for the Fungus-Insect Symbiosis.</title>
        <authorList>
            <person name="Wang Y."/>
            <person name="Stata M."/>
            <person name="Wang W."/>
            <person name="Stajich J.E."/>
            <person name="White M.M."/>
            <person name="Moncalvo J.M."/>
        </authorList>
    </citation>
    <scope>NUCLEOTIDE SEQUENCE [LARGE SCALE GENOMIC DNA]</scope>
    <source>
        <strain evidence="2 3">AUS-77-4</strain>
    </source>
</reference>
<comment type="caution">
    <text evidence="2">The sequence shown here is derived from an EMBL/GenBank/DDBJ whole genome shotgun (WGS) entry which is preliminary data.</text>
</comment>
<feature type="compositionally biased region" description="Basic and acidic residues" evidence="1">
    <location>
        <begin position="952"/>
        <end position="971"/>
    </location>
</feature>
<feature type="compositionally biased region" description="Polar residues" evidence="1">
    <location>
        <begin position="1121"/>
        <end position="1135"/>
    </location>
</feature>
<evidence type="ECO:0000313" key="3">
    <source>
        <dbReference type="Proteomes" id="UP000245699"/>
    </source>
</evidence>
<feature type="compositionally biased region" description="Basic and acidic residues" evidence="1">
    <location>
        <begin position="54"/>
        <end position="92"/>
    </location>
</feature>
<feature type="compositionally biased region" description="Basic and acidic residues" evidence="1">
    <location>
        <begin position="20"/>
        <end position="30"/>
    </location>
</feature>
<gene>
    <name evidence="2" type="ORF">BB559_005783</name>
</gene>
<feature type="region of interest" description="Disordered" evidence="1">
    <location>
        <begin position="52"/>
        <end position="92"/>
    </location>
</feature>
<feature type="compositionally biased region" description="Polar residues" evidence="1">
    <location>
        <begin position="682"/>
        <end position="696"/>
    </location>
</feature>
<feature type="compositionally biased region" description="Acidic residues" evidence="1">
    <location>
        <begin position="1233"/>
        <end position="1243"/>
    </location>
</feature>
<organism evidence="2 3">
    <name type="scientific">Furculomyces boomerangus</name>
    <dbReference type="NCBI Taxonomy" id="61424"/>
    <lineage>
        <taxon>Eukaryota</taxon>
        <taxon>Fungi</taxon>
        <taxon>Fungi incertae sedis</taxon>
        <taxon>Zoopagomycota</taxon>
        <taxon>Kickxellomycotina</taxon>
        <taxon>Harpellomycetes</taxon>
        <taxon>Harpellales</taxon>
        <taxon>Harpellaceae</taxon>
        <taxon>Furculomyces</taxon>
    </lineage>
</organism>
<feature type="compositionally biased region" description="Basic and acidic residues" evidence="1">
    <location>
        <begin position="1252"/>
        <end position="1264"/>
    </location>
</feature>
<dbReference type="EMBL" id="MBFT01000671">
    <property type="protein sequence ID" value="PVU87976.1"/>
    <property type="molecule type" value="Genomic_DNA"/>
</dbReference>
<feature type="region of interest" description="Disordered" evidence="1">
    <location>
        <begin position="858"/>
        <end position="902"/>
    </location>
</feature>
<feature type="region of interest" description="Disordered" evidence="1">
    <location>
        <begin position="941"/>
        <end position="1000"/>
    </location>
</feature>
<feature type="compositionally biased region" description="Basic and acidic residues" evidence="1">
    <location>
        <begin position="717"/>
        <end position="734"/>
    </location>
</feature>
<evidence type="ECO:0000256" key="1">
    <source>
        <dbReference type="SAM" id="MobiDB-lite"/>
    </source>
</evidence>
<feature type="region of interest" description="Disordered" evidence="1">
    <location>
        <begin position="1322"/>
        <end position="1353"/>
    </location>
</feature>
<evidence type="ECO:0000313" key="2">
    <source>
        <dbReference type="EMBL" id="PVU87976.1"/>
    </source>
</evidence>
<keyword evidence="3" id="KW-1185">Reference proteome</keyword>
<feature type="compositionally biased region" description="Polar residues" evidence="1">
    <location>
        <begin position="861"/>
        <end position="877"/>
    </location>
</feature>